<dbReference type="FunCoup" id="A0A540VHA4">
    <property type="interactions" value="110"/>
</dbReference>
<dbReference type="InterPro" id="IPR036063">
    <property type="entry name" value="Smr_dom_sf"/>
</dbReference>
<evidence type="ECO:0000313" key="11">
    <source>
        <dbReference type="Proteomes" id="UP000317371"/>
    </source>
</evidence>
<dbReference type="Pfam" id="PF01713">
    <property type="entry name" value="Smr"/>
    <property type="match status" value="1"/>
</dbReference>
<keyword evidence="5 7" id="KW-0694">RNA-binding</keyword>
<evidence type="ECO:0000256" key="6">
    <source>
        <dbReference type="ARBA" id="ARBA00023125"/>
    </source>
</evidence>
<proteinExistence type="inferred from homology"/>
<dbReference type="FunFam" id="3.40.50.300:FF:000830">
    <property type="entry name" value="Endonuclease MutS2"/>
    <property type="match status" value="1"/>
</dbReference>
<accession>A0A540VHA4</accession>
<dbReference type="GO" id="GO:0016887">
    <property type="term" value="F:ATP hydrolysis activity"/>
    <property type="evidence" value="ECO:0007669"/>
    <property type="project" value="InterPro"/>
</dbReference>
<dbReference type="Proteomes" id="UP000317371">
    <property type="component" value="Unassembled WGS sequence"/>
</dbReference>
<dbReference type="PANTHER" id="PTHR48466:SF2">
    <property type="entry name" value="OS10G0509000 PROTEIN"/>
    <property type="match status" value="1"/>
</dbReference>
<keyword evidence="3 7" id="KW-0378">Hydrolase</keyword>
<dbReference type="NCBIfam" id="TIGR01069">
    <property type="entry name" value="mutS2"/>
    <property type="match status" value="1"/>
</dbReference>
<dbReference type="SUPFAM" id="SSF52540">
    <property type="entry name" value="P-loop containing nucleoside triphosphate hydrolases"/>
    <property type="match status" value="1"/>
</dbReference>
<dbReference type="SMART" id="SM00534">
    <property type="entry name" value="MUTSac"/>
    <property type="match status" value="1"/>
</dbReference>
<keyword evidence="11" id="KW-1185">Reference proteome</keyword>
<comment type="subunit">
    <text evidence="7">Homodimer. Binds to stalled ribosomes, contacting rRNA.</text>
</comment>
<reference evidence="10 11" key="1">
    <citation type="submission" date="2019-06" db="EMBL/GenBank/DDBJ databases">
        <title>Genome sequence of Litorilinea aerophila BAA-2444.</title>
        <authorList>
            <person name="Maclea K.S."/>
            <person name="Maurais E.G."/>
            <person name="Iannazzi L.C."/>
        </authorList>
    </citation>
    <scope>NUCLEOTIDE SEQUENCE [LARGE SCALE GENOMIC DNA]</scope>
    <source>
        <strain evidence="10 11">ATCC BAA-2444</strain>
    </source>
</reference>
<comment type="similarity">
    <text evidence="7">Belongs to the DNA mismatch repair MutS family. MutS2 subfamily.</text>
</comment>
<dbReference type="AlphaFoldDB" id="A0A540VHA4"/>
<dbReference type="InterPro" id="IPR002625">
    <property type="entry name" value="Smr_dom"/>
</dbReference>
<protein>
    <recommendedName>
        <fullName evidence="7">Endonuclease MutS2</fullName>
        <ecNumber evidence="7">3.1.-.-</ecNumber>
    </recommendedName>
    <alternativeName>
        <fullName evidence="7">Ribosome-associated protein quality control-upstream factor</fullName>
        <shortName evidence="7">RQC-upstream factor</shortName>
        <shortName evidence="7">RqcU</shortName>
        <ecNumber evidence="7">3.6.4.-</ecNumber>
    </alternativeName>
</protein>
<dbReference type="InterPro" id="IPR007696">
    <property type="entry name" value="DNA_mismatch_repair_MutS_core"/>
</dbReference>
<comment type="caution">
    <text evidence="10">The sequence shown here is derived from an EMBL/GenBank/DDBJ whole genome shotgun (WGS) entry which is preliminary data.</text>
</comment>
<dbReference type="EC" id="3.6.4.-" evidence="7"/>
<evidence type="ECO:0000256" key="5">
    <source>
        <dbReference type="ARBA" id="ARBA00022884"/>
    </source>
</evidence>
<dbReference type="Gene3D" id="3.40.50.300">
    <property type="entry name" value="P-loop containing nucleotide triphosphate hydrolases"/>
    <property type="match status" value="1"/>
</dbReference>
<organism evidence="10 11">
    <name type="scientific">Litorilinea aerophila</name>
    <dbReference type="NCBI Taxonomy" id="1204385"/>
    <lineage>
        <taxon>Bacteria</taxon>
        <taxon>Bacillati</taxon>
        <taxon>Chloroflexota</taxon>
        <taxon>Caldilineae</taxon>
        <taxon>Caldilineales</taxon>
        <taxon>Caldilineaceae</taxon>
        <taxon>Litorilinea</taxon>
    </lineage>
</organism>
<evidence type="ECO:0000256" key="1">
    <source>
        <dbReference type="ARBA" id="ARBA00022730"/>
    </source>
</evidence>
<dbReference type="OrthoDB" id="9808166at2"/>
<dbReference type="GO" id="GO:0043023">
    <property type="term" value="F:ribosomal large subunit binding"/>
    <property type="evidence" value="ECO:0007669"/>
    <property type="project" value="UniProtKB-UniRule"/>
</dbReference>
<feature type="binding site" evidence="7">
    <location>
        <begin position="350"/>
        <end position="357"/>
    </location>
    <ligand>
        <name>ATP</name>
        <dbReference type="ChEBI" id="CHEBI:30616"/>
    </ligand>
</feature>
<keyword evidence="2 7" id="KW-0547">Nucleotide-binding</keyword>
<feature type="coiled-coil region" evidence="8">
    <location>
        <begin position="531"/>
        <end position="608"/>
    </location>
</feature>
<dbReference type="EMBL" id="VIGC01000009">
    <property type="protein sequence ID" value="TQE96148.1"/>
    <property type="molecule type" value="Genomic_DNA"/>
</dbReference>
<feature type="coiled-coil region" evidence="8">
    <location>
        <begin position="144"/>
        <end position="171"/>
    </location>
</feature>
<dbReference type="GO" id="GO:0006298">
    <property type="term" value="P:mismatch repair"/>
    <property type="evidence" value="ECO:0007669"/>
    <property type="project" value="InterPro"/>
</dbReference>
<dbReference type="Pfam" id="PF20297">
    <property type="entry name" value="MSSS"/>
    <property type="match status" value="1"/>
</dbReference>
<dbReference type="GO" id="GO:0005524">
    <property type="term" value="F:ATP binding"/>
    <property type="evidence" value="ECO:0007669"/>
    <property type="project" value="UniProtKB-UniRule"/>
</dbReference>
<dbReference type="GO" id="GO:0140664">
    <property type="term" value="F:ATP-dependent DNA damage sensor activity"/>
    <property type="evidence" value="ECO:0007669"/>
    <property type="project" value="InterPro"/>
</dbReference>
<dbReference type="InterPro" id="IPR036187">
    <property type="entry name" value="DNA_mismatch_repair_MutS_sf"/>
</dbReference>
<feature type="domain" description="Smr" evidence="9">
    <location>
        <begin position="732"/>
        <end position="807"/>
    </location>
</feature>
<dbReference type="GO" id="GO:0045910">
    <property type="term" value="P:negative regulation of DNA recombination"/>
    <property type="evidence" value="ECO:0007669"/>
    <property type="project" value="InterPro"/>
</dbReference>
<keyword evidence="1 7" id="KW-0699">rRNA-binding</keyword>
<dbReference type="RefSeq" id="WP_141609701.1">
    <property type="nucleotide sequence ID" value="NZ_VIGC02000009.1"/>
</dbReference>
<keyword evidence="8" id="KW-0175">Coiled coil</keyword>
<keyword evidence="7" id="KW-0540">Nuclease</keyword>
<evidence type="ECO:0000256" key="8">
    <source>
        <dbReference type="SAM" id="Coils"/>
    </source>
</evidence>
<evidence type="ECO:0000256" key="7">
    <source>
        <dbReference type="HAMAP-Rule" id="MF_00092"/>
    </source>
</evidence>
<dbReference type="PIRSF" id="PIRSF005814">
    <property type="entry name" value="MutS_YshD"/>
    <property type="match status" value="1"/>
</dbReference>
<evidence type="ECO:0000259" key="9">
    <source>
        <dbReference type="PROSITE" id="PS50828"/>
    </source>
</evidence>
<dbReference type="Gene3D" id="3.30.1370.110">
    <property type="match status" value="1"/>
</dbReference>
<dbReference type="GO" id="GO:0072344">
    <property type="term" value="P:rescue of stalled ribosome"/>
    <property type="evidence" value="ECO:0007669"/>
    <property type="project" value="UniProtKB-UniRule"/>
</dbReference>
<comment type="function">
    <text evidence="7">Endonuclease that is involved in the suppression of homologous recombination and thus may have a key role in the control of bacterial genetic diversity.</text>
</comment>
<dbReference type="GO" id="GO:0004519">
    <property type="term" value="F:endonuclease activity"/>
    <property type="evidence" value="ECO:0007669"/>
    <property type="project" value="UniProtKB-UniRule"/>
</dbReference>
<dbReference type="SMART" id="SM00533">
    <property type="entry name" value="MUTSd"/>
    <property type="match status" value="1"/>
</dbReference>
<keyword evidence="7 10" id="KW-0255">Endonuclease</keyword>
<dbReference type="SUPFAM" id="SSF160443">
    <property type="entry name" value="SMR domain-like"/>
    <property type="match status" value="1"/>
</dbReference>
<dbReference type="PROSITE" id="PS00486">
    <property type="entry name" value="DNA_MISMATCH_REPAIR_2"/>
    <property type="match status" value="1"/>
</dbReference>
<name>A0A540VHA4_9CHLR</name>
<dbReference type="Pfam" id="PF00488">
    <property type="entry name" value="MutS_V"/>
    <property type="match status" value="1"/>
</dbReference>
<dbReference type="GO" id="GO:0030983">
    <property type="term" value="F:mismatched DNA binding"/>
    <property type="evidence" value="ECO:0007669"/>
    <property type="project" value="InterPro"/>
</dbReference>
<evidence type="ECO:0000313" key="10">
    <source>
        <dbReference type="EMBL" id="TQE96148.1"/>
    </source>
</evidence>
<dbReference type="SUPFAM" id="SSF48334">
    <property type="entry name" value="DNA repair protein MutS, domain III"/>
    <property type="match status" value="1"/>
</dbReference>
<evidence type="ECO:0000256" key="4">
    <source>
        <dbReference type="ARBA" id="ARBA00022840"/>
    </source>
</evidence>
<dbReference type="InterPro" id="IPR005747">
    <property type="entry name" value="MutS2"/>
</dbReference>
<dbReference type="InterPro" id="IPR027417">
    <property type="entry name" value="P-loop_NTPase"/>
</dbReference>
<sequence length="811" mass="90678">MNPRTLRVLEYDKIQERLAQHCAFSGGVELVQAMLPSDDLDTVREWLAQTAEAHRLLEQKADVSFGGVRDIRPFLDKAERHAMLFAQDLVEIRSTLQRARSLRNMLLHLEQSFPRLADLAYNIEPCDHVIAEIGRCINDRGEVMDQASEALARIRQELRVAQERLLSTLDRLVHSPDIRPYLQDALVTQRQGRYVIPVRAEYKGQVEGIVHDQSSSGATLFIEPLKVVQQNNAVRELELQEEKEIRRILTELTELIADEAIYLRRNFQILAELDFIFARARYAFALEATVPEMVPWRPVAEAGDDGQVEFQHPGSVIDLRRARHPLLDPERVVPIDVYLDDETYIIVITGPNTGGKTVTLKTVGLLALMAQSGLMLPVEPGSKLSVFEGIYADIGDEQSIEQNLSTFSSHMTHIIEILEEADPRSLVLLDEVGAGTDPDEGSALAMALLDNLRDRGITTFATTHYSDLKLYAHNTPGVRNASVEFDVETLSPTYELSIGLPGRSNALTIARRLGLNPVIVDRAETMVRPDALQAEALLDDIKRARQEALQASERARERERQIQALEADLRYQLAQIEEARRSVIAETRAQMQAELEEVRQEVEQIRRRLAQGGSLGGAHQEFLARAQQTLSTRQRSHGEVDPQVIVPGNAEERLAGPIEVGDRVWVPSLQASGEVLSVNPRADEAEVQLGNFRLKLPMKRLELRQKAVRESAPAPKVRVQAGAVHESPGMEFDMRGERVEEGLEKLDRYLDSAYLARLPWVRIIHGKGTGALRDAVRAMLREHPVVGEFRAGDLGEGGDGVTVVKLIDEGS</sequence>
<dbReference type="InterPro" id="IPR000432">
    <property type="entry name" value="DNA_mismatch_repair_MutS_C"/>
</dbReference>
<dbReference type="GO" id="GO:0019843">
    <property type="term" value="F:rRNA binding"/>
    <property type="evidence" value="ECO:0007669"/>
    <property type="project" value="UniProtKB-UniRule"/>
</dbReference>
<dbReference type="HAMAP" id="MF_00092">
    <property type="entry name" value="MutS2"/>
    <property type="match status" value="1"/>
</dbReference>
<dbReference type="InParanoid" id="A0A540VHA4"/>
<keyword evidence="4 7" id="KW-0067">ATP-binding</keyword>
<evidence type="ECO:0000256" key="3">
    <source>
        <dbReference type="ARBA" id="ARBA00022801"/>
    </source>
</evidence>
<dbReference type="SMART" id="SM00463">
    <property type="entry name" value="SMR"/>
    <property type="match status" value="1"/>
</dbReference>
<dbReference type="InterPro" id="IPR046893">
    <property type="entry name" value="MSSS"/>
</dbReference>
<comment type="function">
    <text evidence="7">Acts as a ribosome collision sensor, splitting the ribosome into its 2 subunits. Detects stalled/collided 70S ribosomes which it binds and splits by an ATP-hydrolysis driven conformational change. Acts upstream of the ribosome quality control system (RQC), a ribosome-associated complex that mediates the extraction of incompletely synthesized nascent chains from stalled ribosomes and their subsequent degradation. Probably generates substrates for RQC.</text>
</comment>
<evidence type="ECO:0000256" key="2">
    <source>
        <dbReference type="ARBA" id="ARBA00022741"/>
    </source>
</evidence>
<dbReference type="CDD" id="cd03280">
    <property type="entry name" value="ABC_MutS2"/>
    <property type="match status" value="1"/>
</dbReference>
<keyword evidence="6 7" id="KW-0238">DNA-binding</keyword>
<dbReference type="PANTHER" id="PTHR48466">
    <property type="entry name" value="OS10G0509000 PROTEIN-RELATED"/>
    <property type="match status" value="1"/>
</dbReference>
<dbReference type="InterPro" id="IPR045076">
    <property type="entry name" value="MutS"/>
</dbReference>
<dbReference type="EC" id="3.1.-.-" evidence="7"/>
<dbReference type="PROSITE" id="PS50828">
    <property type="entry name" value="SMR"/>
    <property type="match status" value="1"/>
</dbReference>
<gene>
    <name evidence="7" type="primary">mutS2</name>
    <name evidence="7" type="synonym">rqcU</name>
    <name evidence="10" type="ORF">FKZ61_08665</name>
</gene>